<dbReference type="SUPFAM" id="SSF57716">
    <property type="entry name" value="Glucocorticoid receptor-like (DNA-binding domain)"/>
    <property type="match status" value="1"/>
</dbReference>
<feature type="compositionally biased region" description="Polar residues" evidence="2">
    <location>
        <begin position="47"/>
        <end position="67"/>
    </location>
</feature>
<feature type="region of interest" description="Disordered" evidence="2">
    <location>
        <begin position="272"/>
        <end position="300"/>
    </location>
</feature>
<evidence type="ECO:0000313" key="5">
    <source>
        <dbReference type="Proteomes" id="UP001362999"/>
    </source>
</evidence>
<keyword evidence="5" id="KW-1185">Reference proteome</keyword>
<organism evidence="4 5">
    <name type="scientific">Favolaschia claudopus</name>
    <dbReference type="NCBI Taxonomy" id="2862362"/>
    <lineage>
        <taxon>Eukaryota</taxon>
        <taxon>Fungi</taxon>
        <taxon>Dikarya</taxon>
        <taxon>Basidiomycota</taxon>
        <taxon>Agaricomycotina</taxon>
        <taxon>Agaricomycetes</taxon>
        <taxon>Agaricomycetidae</taxon>
        <taxon>Agaricales</taxon>
        <taxon>Marasmiineae</taxon>
        <taxon>Mycenaceae</taxon>
        <taxon>Favolaschia</taxon>
    </lineage>
</organism>
<feature type="domain" description="GATA-type" evidence="3">
    <location>
        <begin position="303"/>
        <end position="335"/>
    </location>
</feature>
<sequence length="371" mass="39431">MSSIDRKQSRAPGAARYGNGLKAATQTGTAASYGGNTQSEDRIQPQPDRSYSFGSFVDTSLALTPSAPQSPPNDVDVHHAGSRIPQGGRRGVLASSPTATVDSFPAHTYTATSSSITSQQWTPGVYPPSASNGGPDSSGSALPLPHHRSSPPSSNDYQLACQSVMNLLKVGGLNATAFVEHFSRYHIQREPLPLPQLHHLPQASHPQPPSPSPPIRGAHTADDHPPMSIDPALLTGPSAWLNVTSPSADCGFKHDAEVESIPTDVVDVHASVSTRGDSNGAGPSKMASDPRARSASQNGGVMKAVSRKCFHCQKTETPQWRLHPTIRVDLCNYCGQKAYKTHGTGKRKAKMLNRRSEKPHVPHPSATPSNH</sequence>
<feature type="region of interest" description="Disordered" evidence="2">
    <location>
        <begin position="342"/>
        <end position="371"/>
    </location>
</feature>
<dbReference type="GO" id="GO:0043565">
    <property type="term" value="F:sequence-specific DNA binding"/>
    <property type="evidence" value="ECO:0007669"/>
    <property type="project" value="InterPro"/>
</dbReference>
<dbReference type="CDD" id="cd00202">
    <property type="entry name" value="ZnF_GATA"/>
    <property type="match status" value="1"/>
</dbReference>
<dbReference type="GO" id="GO:0006355">
    <property type="term" value="P:regulation of DNA-templated transcription"/>
    <property type="evidence" value="ECO:0007669"/>
    <property type="project" value="InterPro"/>
</dbReference>
<evidence type="ECO:0000256" key="2">
    <source>
        <dbReference type="SAM" id="MobiDB-lite"/>
    </source>
</evidence>
<accession>A0AAV9ZB24</accession>
<name>A0AAV9ZB24_9AGAR</name>
<dbReference type="PROSITE" id="PS50114">
    <property type="entry name" value="GATA_ZN_FINGER_2"/>
    <property type="match status" value="1"/>
</dbReference>
<dbReference type="Gene3D" id="3.30.50.10">
    <property type="entry name" value="Erythroid Transcription Factor GATA-1, subunit A"/>
    <property type="match status" value="1"/>
</dbReference>
<dbReference type="InterPro" id="IPR013088">
    <property type="entry name" value="Znf_NHR/GATA"/>
</dbReference>
<evidence type="ECO:0000313" key="4">
    <source>
        <dbReference type="EMBL" id="KAK6977202.1"/>
    </source>
</evidence>
<dbReference type="InterPro" id="IPR000679">
    <property type="entry name" value="Znf_GATA"/>
</dbReference>
<comment type="caution">
    <text evidence="4">The sequence shown here is derived from an EMBL/GenBank/DDBJ whole genome shotgun (WGS) entry which is preliminary data.</text>
</comment>
<feature type="region of interest" description="Disordered" evidence="2">
    <location>
        <begin position="1"/>
        <end position="157"/>
    </location>
</feature>
<feature type="compositionally biased region" description="Polar residues" evidence="2">
    <location>
        <begin position="24"/>
        <end position="38"/>
    </location>
</feature>
<feature type="compositionally biased region" description="Polar residues" evidence="2">
    <location>
        <begin position="109"/>
        <end position="122"/>
    </location>
</feature>
<feature type="compositionally biased region" description="Polar residues" evidence="2">
    <location>
        <begin position="129"/>
        <end position="140"/>
    </location>
</feature>
<feature type="compositionally biased region" description="Basic residues" evidence="2">
    <location>
        <begin position="342"/>
        <end position="353"/>
    </location>
</feature>
<dbReference type="GO" id="GO:0008270">
    <property type="term" value="F:zinc ion binding"/>
    <property type="evidence" value="ECO:0007669"/>
    <property type="project" value="UniProtKB-KW"/>
</dbReference>
<keyword evidence="1" id="KW-0479">Metal-binding</keyword>
<dbReference type="Pfam" id="PF00320">
    <property type="entry name" value="GATA"/>
    <property type="match status" value="1"/>
</dbReference>
<keyword evidence="1" id="KW-0862">Zinc</keyword>
<evidence type="ECO:0000256" key="1">
    <source>
        <dbReference type="PROSITE-ProRule" id="PRU00094"/>
    </source>
</evidence>
<dbReference type="EMBL" id="JAWWNJ010000171">
    <property type="protein sequence ID" value="KAK6977202.1"/>
    <property type="molecule type" value="Genomic_DNA"/>
</dbReference>
<gene>
    <name evidence="4" type="ORF">R3P38DRAFT_552203</name>
</gene>
<proteinExistence type="predicted"/>
<dbReference type="SMART" id="SM00401">
    <property type="entry name" value="ZnF_GATA"/>
    <property type="match status" value="1"/>
</dbReference>
<feature type="region of interest" description="Disordered" evidence="2">
    <location>
        <begin position="197"/>
        <end position="228"/>
    </location>
</feature>
<reference evidence="4 5" key="1">
    <citation type="journal article" date="2024" name="J Genomics">
        <title>Draft genome sequencing and assembly of Favolaschia claudopus CIRM-BRFM 2984 isolated from oak limbs.</title>
        <authorList>
            <person name="Navarro D."/>
            <person name="Drula E."/>
            <person name="Chaduli D."/>
            <person name="Cazenave R."/>
            <person name="Ahrendt S."/>
            <person name="Wang J."/>
            <person name="Lipzen A."/>
            <person name="Daum C."/>
            <person name="Barry K."/>
            <person name="Grigoriev I.V."/>
            <person name="Favel A."/>
            <person name="Rosso M.N."/>
            <person name="Martin F."/>
        </authorList>
    </citation>
    <scope>NUCLEOTIDE SEQUENCE [LARGE SCALE GENOMIC DNA]</scope>
    <source>
        <strain evidence="4 5">CIRM-BRFM 2984</strain>
    </source>
</reference>
<dbReference type="Proteomes" id="UP001362999">
    <property type="component" value="Unassembled WGS sequence"/>
</dbReference>
<dbReference type="AlphaFoldDB" id="A0AAV9ZB24"/>
<protein>
    <recommendedName>
        <fullName evidence="3">GATA-type domain-containing protein</fullName>
    </recommendedName>
</protein>
<evidence type="ECO:0000259" key="3">
    <source>
        <dbReference type="PROSITE" id="PS50114"/>
    </source>
</evidence>
<keyword evidence="1" id="KW-0863">Zinc-finger</keyword>